<comment type="caution">
    <text evidence="13">The sequence shown here is derived from an EMBL/GenBank/DDBJ whole genome shotgun (WGS) entry which is preliminary data.</text>
</comment>
<dbReference type="Pfam" id="PF01743">
    <property type="entry name" value="PolyA_pol"/>
    <property type="match status" value="1"/>
</dbReference>
<keyword evidence="2 9" id="KW-0808">Transferase</keyword>
<dbReference type="InterPro" id="IPR043519">
    <property type="entry name" value="NT_sf"/>
</dbReference>
<gene>
    <name evidence="13" type="ORF">F0919_05330</name>
</gene>
<evidence type="ECO:0000256" key="8">
    <source>
        <dbReference type="ARBA" id="ARBA00022884"/>
    </source>
</evidence>
<dbReference type="InterPro" id="IPR050124">
    <property type="entry name" value="tRNA_CCA-adding_enzyme"/>
</dbReference>
<dbReference type="InterPro" id="IPR006674">
    <property type="entry name" value="HD_domain"/>
</dbReference>
<evidence type="ECO:0000259" key="12">
    <source>
        <dbReference type="Pfam" id="PF12627"/>
    </source>
</evidence>
<evidence type="ECO:0000256" key="4">
    <source>
        <dbReference type="ARBA" id="ARBA00022695"/>
    </source>
</evidence>
<evidence type="ECO:0000256" key="1">
    <source>
        <dbReference type="ARBA" id="ARBA00001946"/>
    </source>
</evidence>
<dbReference type="InterPro" id="IPR002646">
    <property type="entry name" value="PolA_pol_head_dom"/>
</dbReference>
<proteinExistence type="inferred from homology"/>
<evidence type="ECO:0000313" key="13">
    <source>
        <dbReference type="EMBL" id="KAA5537529.1"/>
    </source>
</evidence>
<dbReference type="CDD" id="cd05398">
    <property type="entry name" value="NT_ClassII-CCAase"/>
    <property type="match status" value="1"/>
</dbReference>
<name>A0A5M6CW97_9BACT</name>
<dbReference type="GO" id="GO:0046872">
    <property type="term" value="F:metal ion binding"/>
    <property type="evidence" value="ECO:0007669"/>
    <property type="project" value="UniProtKB-KW"/>
</dbReference>
<dbReference type="GO" id="GO:0000166">
    <property type="term" value="F:nucleotide binding"/>
    <property type="evidence" value="ECO:0007669"/>
    <property type="project" value="UniProtKB-KW"/>
</dbReference>
<accession>A0A5M6CW97</accession>
<evidence type="ECO:0000259" key="10">
    <source>
        <dbReference type="Pfam" id="PF01743"/>
    </source>
</evidence>
<evidence type="ECO:0000256" key="5">
    <source>
        <dbReference type="ARBA" id="ARBA00022723"/>
    </source>
</evidence>
<dbReference type="Pfam" id="PF12627">
    <property type="entry name" value="PolyA_pol_RNAbd"/>
    <property type="match status" value="1"/>
</dbReference>
<dbReference type="SUPFAM" id="SSF81891">
    <property type="entry name" value="Poly A polymerase C-terminal region-like"/>
    <property type="match status" value="1"/>
</dbReference>
<evidence type="ECO:0000259" key="11">
    <source>
        <dbReference type="Pfam" id="PF01966"/>
    </source>
</evidence>
<dbReference type="InterPro" id="IPR003607">
    <property type="entry name" value="HD/PDEase_dom"/>
</dbReference>
<feature type="domain" description="HD" evidence="11">
    <location>
        <begin position="257"/>
        <end position="352"/>
    </location>
</feature>
<dbReference type="EMBL" id="VWSH01000001">
    <property type="protein sequence ID" value="KAA5537529.1"/>
    <property type="molecule type" value="Genomic_DNA"/>
</dbReference>
<dbReference type="InterPro" id="IPR032828">
    <property type="entry name" value="PolyA_RNA-bd"/>
</dbReference>
<comment type="similarity">
    <text evidence="9">Belongs to the tRNA nucleotidyltransferase/poly(A) polymerase family.</text>
</comment>
<dbReference type="Pfam" id="PF01966">
    <property type="entry name" value="HD"/>
    <property type="match status" value="1"/>
</dbReference>
<dbReference type="GO" id="GO:0003723">
    <property type="term" value="F:RNA binding"/>
    <property type="evidence" value="ECO:0007669"/>
    <property type="project" value="UniProtKB-KW"/>
</dbReference>
<dbReference type="GO" id="GO:0008033">
    <property type="term" value="P:tRNA processing"/>
    <property type="evidence" value="ECO:0007669"/>
    <property type="project" value="UniProtKB-KW"/>
</dbReference>
<dbReference type="Proteomes" id="UP000323632">
    <property type="component" value="Unassembled WGS sequence"/>
</dbReference>
<keyword evidence="5" id="KW-0479">Metal-binding</keyword>
<feature type="domain" description="Poly A polymerase head" evidence="10">
    <location>
        <begin position="25"/>
        <end position="153"/>
    </location>
</feature>
<dbReference type="GO" id="GO:0016779">
    <property type="term" value="F:nucleotidyltransferase activity"/>
    <property type="evidence" value="ECO:0007669"/>
    <property type="project" value="UniProtKB-KW"/>
</dbReference>
<feature type="domain" description="tRNA nucleotidyltransferase/poly(A) polymerase RNA and SrmB- binding" evidence="12">
    <location>
        <begin position="181"/>
        <end position="241"/>
    </location>
</feature>
<sequence length="469" mass="53349">MVLTAFEETLFRKIASAAEKLEVPAYAIGGFVRDKILSRKTKDIDIVCVGDGIALAHEVASLFKPKPKVNFFKNYGTAQIKLPEIELEFVGARKESYERGSRNPNVETGTLEDDQNRRDFTINAMAISLNQQDFGALLDPFDGLLDIKDKIIRTPLAPAQTFSDDPLRMMRAIRFATQLQFHIEVSCFESIKAQADRINIISKERIADELNKIMMAPKPSVGLDLLFRSGLLAKFLPQLTALAGTEYVDNKGHKDNFYHTIQVVDNIAPHTNNLWLRWAALLHDIGKAPTKKFEPGHGWTFHGHEVISGRLVPKVFAQLKLPLHDPMQYVKKIIELHHRPVSLTKENITDSAIRRLLFDAGDDIDDLMTLCEADITSKNKEKVVRYLENFEMVRERLKEVEEKDRIRNWQPPISGEEIMETFGLSPSREVGNIKTAIREAILDGIIPNEYEAARNYMIEVAEKLSIRRF</sequence>
<dbReference type="PANTHER" id="PTHR47545">
    <property type="entry name" value="MULTIFUNCTIONAL CCA PROTEIN"/>
    <property type="match status" value="1"/>
</dbReference>
<dbReference type="Gene3D" id="3.30.460.10">
    <property type="entry name" value="Beta Polymerase, domain 2"/>
    <property type="match status" value="1"/>
</dbReference>
<evidence type="ECO:0000256" key="9">
    <source>
        <dbReference type="RuleBase" id="RU003953"/>
    </source>
</evidence>
<keyword evidence="7" id="KW-0460">Magnesium</keyword>
<keyword evidence="8 9" id="KW-0694">RNA-binding</keyword>
<evidence type="ECO:0000256" key="7">
    <source>
        <dbReference type="ARBA" id="ARBA00022842"/>
    </source>
</evidence>
<keyword evidence="3" id="KW-0819">tRNA processing</keyword>
<dbReference type="AlphaFoldDB" id="A0A5M6CW97"/>
<evidence type="ECO:0000313" key="14">
    <source>
        <dbReference type="Proteomes" id="UP000323632"/>
    </source>
</evidence>
<reference evidence="13 14" key="1">
    <citation type="submission" date="2019-09" db="EMBL/GenBank/DDBJ databases">
        <title>Genome sequence and assembly of Taibaiella sp.</title>
        <authorList>
            <person name="Chhetri G."/>
        </authorList>
    </citation>
    <scope>NUCLEOTIDE SEQUENCE [LARGE SCALE GENOMIC DNA]</scope>
    <source>
        <strain evidence="13 14">KVB11</strain>
    </source>
</reference>
<organism evidence="13 14">
    <name type="scientific">Taibaiella lutea</name>
    <dbReference type="NCBI Taxonomy" id="2608001"/>
    <lineage>
        <taxon>Bacteria</taxon>
        <taxon>Pseudomonadati</taxon>
        <taxon>Bacteroidota</taxon>
        <taxon>Chitinophagia</taxon>
        <taxon>Chitinophagales</taxon>
        <taxon>Chitinophagaceae</taxon>
        <taxon>Taibaiella</taxon>
    </lineage>
</organism>
<dbReference type="CDD" id="cd00077">
    <property type="entry name" value="HDc"/>
    <property type="match status" value="1"/>
</dbReference>
<evidence type="ECO:0000256" key="2">
    <source>
        <dbReference type="ARBA" id="ARBA00022679"/>
    </source>
</evidence>
<evidence type="ECO:0000256" key="3">
    <source>
        <dbReference type="ARBA" id="ARBA00022694"/>
    </source>
</evidence>
<keyword evidence="14" id="KW-1185">Reference proteome</keyword>
<comment type="cofactor">
    <cofactor evidence="1">
        <name>Mg(2+)</name>
        <dbReference type="ChEBI" id="CHEBI:18420"/>
    </cofactor>
</comment>
<evidence type="ECO:0000256" key="6">
    <source>
        <dbReference type="ARBA" id="ARBA00022741"/>
    </source>
</evidence>
<dbReference type="Gene3D" id="1.10.3090.10">
    <property type="entry name" value="cca-adding enzyme, domain 2"/>
    <property type="match status" value="1"/>
</dbReference>
<keyword evidence="6" id="KW-0547">Nucleotide-binding</keyword>
<protein>
    <submittedName>
        <fullName evidence="13">HD domain-containing protein</fullName>
    </submittedName>
</protein>
<keyword evidence="4" id="KW-0548">Nucleotidyltransferase</keyword>
<dbReference type="SUPFAM" id="SSF81301">
    <property type="entry name" value="Nucleotidyltransferase"/>
    <property type="match status" value="1"/>
</dbReference>